<gene>
    <name evidence="3" type="ORF">PCOR1329_LOCUS14930</name>
</gene>
<dbReference type="InterPro" id="IPR001623">
    <property type="entry name" value="DnaJ_domain"/>
</dbReference>
<comment type="caution">
    <text evidence="3">The sequence shown here is derived from an EMBL/GenBank/DDBJ whole genome shotgun (WGS) entry which is preliminary data.</text>
</comment>
<evidence type="ECO:0000313" key="4">
    <source>
        <dbReference type="Proteomes" id="UP001189429"/>
    </source>
</evidence>
<name>A0ABN9QX64_9DINO</name>
<feature type="domain" description="J" evidence="2">
    <location>
        <begin position="89"/>
        <end position="154"/>
    </location>
</feature>
<evidence type="ECO:0000256" key="1">
    <source>
        <dbReference type="SAM" id="MobiDB-lite"/>
    </source>
</evidence>
<organism evidence="3 4">
    <name type="scientific">Prorocentrum cordatum</name>
    <dbReference type="NCBI Taxonomy" id="2364126"/>
    <lineage>
        <taxon>Eukaryota</taxon>
        <taxon>Sar</taxon>
        <taxon>Alveolata</taxon>
        <taxon>Dinophyceae</taxon>
        <taxon>Prorocentrales</taxon>
        <taxon>Prorocentraceae</taxon>
        <taxon>Prorocentrum</taxon>
    </lineage>
</organism>
<dbReference type="EMBL" id="CAUYUJ010004481">
    <property type="protein sequence ID" value="CAK0809778.1"/>
    <property type="molecule type" value="Genomic_DNA"/>
</dbReference>
<dbReference type="PROSITE" id="PS50076">
    <property type="entry name" value="DNAJ_2"/>
    <property type="match status" value="1"/>
</dbReference>
<feature type="region of interest" description="Disordered" evidence="1">
    <location>
        <begin position="140"/>
        <end position="167"/>
    </location>
</feature>
<dbReference type="Pfam" id="PF00226">
    <property type="entry name" value="DnaJ"/>
    <property type="match status" value="1"/>
</dbReference>
<dbReference type="Gene3D" id="1.10.287.110">
    <property type="entry name" value="DnaJ domain"/>
    <property type="match status" value="1"/>
</dbReference>
<reference evidence="3" key="1">
    <citation type="submission" date="2023-10" db="EMBL/GenBank/DDBJ databases">
        <authorList>
            <person name="Chen Y."/>
            <person name="Shah S."/>
            <person name="Dougan E. K."/>
            <person name="Thang M."/>
            <person name="Chan C."/>
        </authorList>
    </citation>
    <scope>NUCLEOTIDE SEQUENCE [LARGE SCALE GENOMIC DNA]</scope>
</reference>
<keyword evidence="4" id="KW-1185">Reference proteome</keyword>
<evidence type="ECO:0000313" key="3">
    <source>
        <dbReference type="EMBL" id="CAK0809778.1"/>
    </source>
</evidence>
<dbReference type="InterPro" id="IPR036869">
    <property type="entry name" value="J_dom_sf"/>
</dbReference>
<sequence>MPAPVGRAAAAWASGGQPACCPCRRGRGDGGARRWAQQLHQAAAVARALLAAGLLMAAMAAAEGTPGSPRAVRRVVAFGVASPRMPAAEARQVLGVKSGATRDEVKKAYRLKIAQVHPDKTRDGGQMLLRVQQAMAALEEPSALEQSPDLDQGSRATAARAQSADQDGSTIDLKFRKSLVDWASSSLQRVRWSTECPSLAAFLEKPNAKALAVGERTGAQRSQPWAAVWGKDSQAEANGEALRVCRERGGARCRLVDLGAAARQRGHRPTQAGHEEVPGFGWMPLIDPKKERLVGYKVVSVGEGSDAEARVRVPVFRLRAGSGPYYYTPARPKQRVHLAGGRT</sequence>
<dbReference type="CDD" id="cd06257">
    <property type="entry name" value="DnaJ"/>
    <property type="match status" value="1"/>
</dbReference>
<proteinExistence type="predicted"/>
<protein>
    <recommendedName>
        <fullName evidence="2">J domain-containing protein</fullName>
    </recommendedName>
</protein>
<dbReference type="PRINTS" id="PR00625">
    <property type="entry name" value="JDOMAIN"/>
</dbReference>
<dbReference type="SMART" id="SM00271">
    <property type="entry name" value="DnaJ"/>
    <property type="match status" value="1"/>
</dbReference>
<dbReference type="Proteomes" id="UP001189429">
    <property type="component" value="Unassembled WGS sequence"/>
</dbReference>
<dbReference type="SUPFAM" id="SSF46565">
    <property type="entry name" value="Chaperone J-domain"/>
    <property type="match status" value="1"/>
</dbReference>
<evidence type="ECO:0000259" key="2">
    <source>
        <dbReference type="PROSITE" id="PS50076"/>
    </source>
</evidence>
<accession>A0ABN9QX64</accession>